<gene>
    <name evidence="2" type="ORF">CPLU01_00218</name>
</gene>
<evidence type="ECO:0000256" key="1">
    <source>
        <dbReference type="SAM" id="MobiDB-lite"/>
    </source>
</evidence>
<keyword evidence="3" id="KW-1185">Reference proteome</keyword>
<reference evidence="2" key="1">
    <citation type="journal article" date="2020" name="Phytopathology">
        <title>Genome Sequence Resources of Colletotrichum truncatum, C. plurivorum, C. musicola, and C. sojae: Four Species Pathogenic to Soybean (Glycine max).</title>
        <authorList>
            <person name="Rogerio F."/>
            <person name="Boufleur T.R."/>
            <person name="Ciampi-Guillardi M."/>
            <person name="Sukno S.A."/>
            <person name="Thon M.R."/>
            <person name="Massola Junior N.S."/>
            <person name="Baroncelli R."/>
        </authorList>
    </citation>
    <scope>NUCLEOTIDE SEQUENCE</scope>
    <source>
        <strain evidence="2">LFN00145</strain>
    </source>
</reference>
<proteinExistence type="predicted"/>
<feature type="region of interest" description="Disordered" evidence="1">
    <location>
        <begin position="1"/>
        <end position="141"/>
    </location>
</feature>
<evidence type="ECO:0000313" key="3">
    <source>
        <dbReference type="Proteomes" id="UP000654918"/>
    </source>
</evidence>
<organism evidence="2 3">
    <name type="scientific">Colletotrichum plurivorum</name>
    <dbReference type="NCBI Taxonomy" id="2175906"/>
    <lineage>
        <taxon>Eukaryota</taxon>
        <taxon>Fungi</taxon>
        <taxon>Dikarya</taxon>
        <taxon>Ascomycota</taxon>
        <taxon>Pezizomycotina</taxon>
        <taxon>Sordariomycetes</taxon>
        <taxon>Hypocreomycetidae</taxon>
        <taxon>Glomerellales</taxon>
        <taxon>Glomerellaceae</taxon>
        <taxon>Colletotrichum</taxon>
        <taxon>Colletotrichum orchidearum species complex</taxon>
    </lineage>
</organism>
<sequence>MELHAAENEPQEQAARPRPLRVLKRLGNSSREVNGRGTDAIRLSRDSDESLGSGPEQPERPLRIRKKRVGQQKKSTPGPMEAVWGQAYRPYDPDSNRNIDEEDTLEPSSDAVSAKAPTRHSSHHSQPYHTTVAEAPTSERETGVLVPRISVTPEVSIVEDKRSSIWVAIEVSAELSGHANGLTTAIHSTYQDSTLGRDGCLSISDPFQHGYIHDMSIKVTPVRGNRILETIQEEPTPSMLFLGVTVLLLVNVSLASPNSSNNTNHFRPISDELIDDLETQLGSAMTEYLKVTIKYKHSAFPTGARSGAMDGVSDVGTTLETSATAVVPQHNRRSPWSPYPAPTPNPLFAIIHQH</sequence>
<evidence type="ECO:0000313" key="2">
    <source>
        <dbReference type="EMBL" id="KAF6842125.1"/>
    </source>
</evidence>
<name>A0A8H6NT63_9PEZI</name>
<protein>
    <submittedName>
        <fullName evidence="2">Uncharacterized protein</fullName>
    </submittedName>
</protein>
<dbReference type="Proteomes" id="UP000654918">
    <property type="component" value="Unassembled WGS sequence"/>
</dbReference>
<accession>A0A8H6NT63</accession>
<dbReference type="EMBL" id="WIGO01000001">
    <property type="protein sequence ID" value="KAF6842125.1"/>
    <property type="molecule type" value="Genomic_DNA"/>
</dbReference>
<comment type="caution">
    <text evidence="2">The sequence shown here is derived from an EMBL/GenBank/DDBJ whole genome shotgun (WGS) entry which is preliminary data.</text>
</comment>
<dbReference type="AlphaFoldDB" id="A0A8H6NT63"/>